<evidence type="ECO:0000313" key="1">
    <source>
        <dbReference type="EnsemblPlants" id="Pp3c15_2360V3.1"/>
    </source>
</evidence>
<dbReference type="Proteomes" id="UP000006727">
    <property type="component" value="Chromosome 15"/>
</dbReference>
<dbReference type="EnsemblPlants" id="Pp3c15_2360V3.1">
    <property type="protein sequence ID" value="Pp3c15_2360V3.1"/>
    <property type="gene ID" value="Pp3c15_2360"/>
</dbReference>
<sequence>MSMVYFASPPAKATIEVPEQLVISKHLLRFRSTRPSGSIADTVYDRLLIEMIPLSYLVKPVCIQFVPVILRPSGRNSKYR</sequence>
<proteinExistence type="predicted"/>
<protein>
    <submittedName>
        <fullName evidence="1">Uncharacterized protein</fullName>
    </submittedName>
</protein>
<reference evidence="1 2" key="1">
    <citation type="journal article" date="2008" name="Science">
        <title>The Physcomitrella genome reveals evolutionary insights into the conquest of land by plants.</title>
        <authorList>
            <person name="Rensing S."/>
            <person name="Lang D."/>
            <person name="Zimmer A."/>
            <person name="Terry A."/>
            <person name="Salamov A."/>
            <person name="Shapiro H."/>
            <person name="Nishiyama T."/>
            <person name="Perroud P.-F."/>
            <person name="Lindquist E."/>
            <person name="Kamisugi Y."/>
            <person name="Tanahashi T."/>
            <person name="Sakakibara K."/>
            <person name="Fujita T."/>
            <person name="Oishi K."/>
            <person name="Shin-I T."/>
            <person name="Kuroki Y."/>
            <person name="Toyoda A."/>
            <person name="Suzuki Y."/>
            <person name="Hashimoto A."/>
            <person name="Yamaguchi K."/>
            <person name="Sugano A."/>
            <person name="Kohara Y."/>
            <person name="Fujiyama A."/>
            <person name="Anterola A."/>
            <person name="Aoki S."/>
            <person name="Ashton N."/>
            <person name="Barbazuk W.B."/>
            <person name="Barker E."/>
            <person name="Bennetzen J."/>
            <person name="Bezanilla M."/>
            <person name="Blankenship R."/>
            <person name="Cho S.H."/>
            <person name="Dutcher S."/>
            <person name="Estelle M."/>
            <person name="Fawcett J.A."/>
            <person name="Gundlach H."/>
            <person name="Hanada K."/>
            <person name="Heyl A."/>
            <person name="Hicks K.A."/>
            <person name="Hugh J."/>
            <person name="Lohr M."/>
            <person name="Mayer K."/>
            <person name="Melkozernov A."/>
            <person name="Murata T."/>
            <person name="Nelson D."/>
            <person name="Pils B."/>
            <person name="Prigge M."/>
            <person name="Reiss B."/>
            <person name="Renner T."/>
            <person name="Rombauts S."/>
            <person name="Rushton P."/>
            <person name="Sanderfoot A."/>
            <person name="Schween G."/>
            <person name="Shiu S.-H."/>
            <person name="Stueber K."/>
            <person name="Theodoulou F.L."/>
            <person name="Tu H."/>
            <person name="Van de Peer Y."/>
            <person name="Verrier P.J."/>
            <person name="Waters E."/>
            <person name="Wood A."/>
            <person name="Yang L."/>
            <person name="Cove D."/>
            <person name="Cuming A."/>
            <person name="Hasebe M."/>
            <person name="Lucas S."/>
            <person name="Mishler D.B."/>
            <person name="Reski R."/>
            <person name="Grigoriev I."/>
            <person name="Quatrano R.S."/>
            <person name="Boore J.L."/>
        </authorList>
    </citation>
    <scope>NUCLEOTIDE SEQUENCE [LARGE SCALE GENOMIC DNA]</scope>
    <source>
        <strain evidence="1 2">cv. Gransden 2004</strain>
    </source>
</reference>
<name>A0A7I4B3K1_PHYPA</name>
<dbReference type="EMBL" id="ABEU02000015">
    <property type="status" value="NOT_ANNOTATED_CDS"/>
    <property type="molecule type" value="Genomic_DNA"/>
</dbReference>
<dbReference type="AlphaFoldDB" id="A0A7I4B3K1"/>
<organism evidence="1 2">
    <name type="scientific">Physcomitrium patens</name>
    <name type="common">Spreading-leaved earth moss</name>
    <name type="synonym">Physcomitrella patens</name>
    <dbReference type="NCBI Taxonomy" id="3218"/>
    <lineage>
        <taxon>Eukaryota</taxon>
        <taxon>Viridiplantae</taxon>
        <taxon>Streptophyta</taxon>
        <taxon>Embryophyta</taxon>
        <taxon>Bryophyta</taxon>
        <taxon>Bryophytina</taxon>
        <taxon>Bryopsida</taxon>
        <taxon>Funariidae</taxon>
        <taxon>Funariales</taxon>
        <taxon>Funariaceae</taxon>
        <taxon>Physcomitrium</taxon>
    </lineage>
</organism>
<accession>A0A7I4B3K1</accession>
<keyword evidence="2" id="KW-1185">Reference proteome</keyword>
<dbReference type="Gramene" id="Pp3c15_2360V3.1">
    <property type="protein sequence ID" value="Pp3c15_2360V3.1"/>
    <property type="gene ID" value="Pp3c15_2360"/>
</dbReference>
<evidence type="ECO:0000313" key="2">
    <source>
        <dbReference type="Proteomes" id="UP000006727"/>
    </source>
</evidence>
<dbReference type="InParanoid" id="A0A7I4B3K1"/>
<reference evidence="1 2" key="2">
    <citation type="journal article" date="2018" name="Plant J.">
        <title>The Physcomitrella patens chromosome-scale assembly reveals moss genome structure and evolution.</title>
        <authorList>
            <person name="Lang D."/>
            <person name="Ullrich K.K."/>
            <person name="Murat F."/>
            <person name="Fuchs J."/>
            <person name="Jenkins J."/>
            <person name="Haas F.B."/>
            <person name="Piednoel M."/>
            <person name="Gundlach H."/>
            <person name="Van Bel M."/>
            <person name="Meyberg R."/>
            <person name="Vives C."/>
            <person name="Morata J."/>
            <person name="Symeonidi A."/>
            <person name="Hiss M."/>
            <person name="Muchero W."/>
            <person name="Kamisugi Y."/>
            <person name="Saleh O."/>
            <person name="Blanc G."/>
            <person name="Decker E.L."/>
            <person name="van Gessel N."/>
            <person name="Grimwood J."/>
            <person name="Hayes R.D."/>
            <person name="Graham S.W."/>
            <person name="Gunter L.E."/>
            <person name="McDaniel S.F."/>
            <person name="Hoernstein S.N.W."/>
            <person name="Larsson A."/>
            <person name="Li F.W."/>
            <person name="Perroud P.F."/>
            <person name="Phillips J."/>
            <person name="Ranjan P."/>
            <person name="Rokshar D.S."/>
            <person name="Rothfels C.J."/>
            <person name="Schneider L."/>
            <person name="Shu S."/>
            <person name="Stevenson D.W."/>
            <person name="Thummler F."/>
            <person name="Tillich M."/>
            <person name="Villarreal Aguilar J.C."/>
            <person name="Widiez T."/>
            <person name="Wong G.K."/>
            <person name="Wymore A."/>
            <person name="Zhang Y."/>
            <person name="Zimmer A.D."/>
            <person name="Quatrano R.S."/>
            <person name="Mayer K.F.X."/>
            <person name="Goodstein D."/>
            <person name="Casacuberta J.M."/>
            <person name="Vandepoele K."/>
            <person name="Reski R."/>
            <person name="Cuming A.C."/>
            <person name="Tuskan G.A."/>
            <person name="Maumus F."/>
            <person name="Salse J."/>
            <person name="Schmutz J."/>
            <person name="Rensing S.A."/>
        </authorList>
    </citation>
    <scope>NUCLEOTIDE SEQUENCE [LARGE SCALE GENOMIC DNA]</scope>
    <source>
        <strain evidence="1 2">cv. Gransden 2004</strain>
    </source>
</reference>
<reference evidence="1" key="3">
    <citation type="submission" date="2020-12" db="UniProtKB">
        <authorList>
            <consortium name="EnsemblPlants"/>
        </authorList>
    </citation>
    <scope>IDENTIFICATION</scope>
</reference>